<dbReference type="FunFam" id="1.25.40.10:FF:000090">
    <property type="entry name" value="Pentatricopeptide repeat-containing protein, chloroplastic"/>
    <property type="match status" value="1"/>
</dbReference>
<comment type="caution">
    <text evidence="5">The sequence shown here is derived from an EMBL/GenBank/DDBJ whole genome shotgun (WGS) entry which is preliminary data.</text>
</comment>
<gene>
    <name evidence="5" type="ORF">AAHA92_03241</name>
</gene>
<evidence type="ECO:0000256" key="4">
    <source>
        <dbReference type="PROSITE-ProRule" id="PRU00708"/>
    </source>
</evidence>
<dbReference type="PANTHER" id="PTHR47926:SF347">
    <property type="entry name" value="PENTATRICOPEPTIDE REPEAT-CONTAINING PROTEIN"/>
    <property type="match status" value="1"/>
</dbReference>
<dbReference type="Pfam" id="PF13041">
    <property type="entry name" value="PPR_2"/>
    <property type="match status" value="2"/>
</dbReference>
<evidence type="ECO:0000256" key="1">
    <source>
        <dbReference type="ARBA" id="ARBA00022737"/>
    </source>
</evidence>
<dbReference type="Pfam" id="PF01535">
    <property type="entry name" value="PPR"/>
    <property type="match status" value="5"/>
</dbReference>
<dbReference type="PANTHER" id="PTHR47926">
    <property type="entry name" value="PENTATRICOPEPTIDE REPEAT-CONTAINING PROTEIN"/>
    <property type="match status" value="1"/>
</dbReference>
<evidence type="ECO:0000313" key="6">
    <source>
        <dbReference type="Proteomes" id="UP001567538"/>
    </source>
</evidence>
<dbReference type="Proteomes" id="UP001567538">
    <property type="component" value="Unassembled WGS sequence"/>
</dbReference>
<feature type="repeat" description="PPR" evidence="4">
    <location>
        <begin position="128"/>
        <end position="162"/>
    </location>
</feature>
<evidence type="ECO:0000313" key="5">
    <source>
        <dbReference type="EMBL" id="KAL1567804.1"/>
    </source>
</evidence>
<evidence type="ECO:0000256" key="3">
    <source>
        <dbReference type="ARBA" id="ARBA00023274"/>
    </source>
</evidence>
<dbReference type="InterPro" id="IPR046960">
    <property type="entry name" value="PPR_At4g14850-like_plant"/>
</dbReference>
<proteinExistence type="predicted"/>
<dbReference type="InterPro" id="IPR024794">
    <property type="entry name" value="Rbsml_eL15_core_dom_sf"/>
</dbReference>
<feature type="repeat" description="PPR" evidence="4">
    <location>
        <begin position="230"/>
        <end position="264"/>
    </location>
</feature>
<dbReference type="InterPro" id="IPR046848">
    <property type="entry name" value="E_motif"/>
</dbReference>
<feature type="repeat" description="PPR" evidence="4">
    <location>
        <begin position="331"/>
        <end position="365"/>
    </location>
</feature>
<dbReference type="EMBL" id="JBEAFC010000002">
    <property type="protein sequence ID" value="KAL1567804.1"/>
    <property type="molecule type" value="Genomic_DNA"/>
</dbReference>
<dbReference type="InterPro" id="IPR012678">
    <property type="entry name" value="Ribosomal_uL23/eL15/eS24_sf"/>
</dbReference>
<keyword evidence="6" id="KW-1185">Reference proteome</keyword>
<dbReference type="GO" id="GO:0005840">
    <property type="term" value="C:ribosome"/>
    <property type="evidence" value="ECO:0007669"/>
    <property type="project" value="UniProtKB-KW"/>
</dbReference>
<protein>
    <submittedName>
        <fullName evidence="5">Pentatricopeptide repeat-containing protein-like protein</fullName>
    </submittedName>
</protein>
<dbReference type="GO" id="GO:0003729">
    <property type="term" value="F:mRNA binding"/>
    <property type="evidence" value="ECO:0007669"/>
    <property type="project" value="UniProtKB-ARBA"/>
</dbReference>
<reference evidence="5 6" key="1">
    <citation type="submission" date="2024-06" db="EMBL/GenBank/DDBJ databases">
        <title>A chromosome level genome sequence of Diviner's sage (Salvia divinorum).</title>
        <authorList>
            <person name="Ford S.A."/>
            <person name="Ro D.-K."/>
            <person name="Ness R.W."/>
            <person name="Phillips M.A."/>
        </authorList>
    </citation>
    <scope>NUCLEOTIDE SEQUENCE [LARGE SCALE GENOMIC DNA]</scope>
    <source>
        <strain evidence="5">SAF-2024a</strain>
        <tissue evidence="5">Leaf</tissue>
    </source>
</reference>
<dbReference type="GO" id="GO:1990904">
    <property type="term" value="C:ribonucleoprotein complex"/>
    <property type="evidence" value="ECO:0007669"/>
    <property type="project" value="UniProtKB-KW"/>
</dbReference>
<keyword evidence="3" id="KW-0687">Ribonucleoprotein</keyword>
<dbReference type="NCBIfam" id="TIGR00756">
    <property type="entry name" value="PPR"/>
    <property type="match status" value="6"/>
</dbReference>
<keyword evidence="2" id="KW-0689">Ribosomal protein</keyword>
<sequence>MKYGVFISGTFSTIIRNHHSSYHRSNSEIKSLVQHGNYREALQFYSDHLNFPNHTTSRFIFPSLLKSCASLSNSIYGSTLHSTIIKLGLHFDPYIVTSLVQMYVKCGSLATALQVFDVLPEREILTSDVALWNSIIDGYFKNDFIDQGIAQIRRMITMNVKPDGYTLCILLGKSNACLGVSFGREIHSYVIRNVFLHDAFVVTAMIDIYSSYGRPMDAWNAFVMLENKHNTAVWNSMINGFCENGVWRNSLQLYSSAKNEALELGSTTFSSVLTACSQGEAVDFGCQVHSDLVKMGFEQDSYASTSLLTFYAKCGVVEDAECVFNLVRDRTVGIWNSMISAYVNCGNVNNALDVYTKMRSKQVEPDFFTISNVLIACGMIGSHQLGETTHGELIKRPVKQSLALQSALLTMYSKLGSFEESCKVFREMRGKDVVAWGSMISGSLESRKFEEVLVLFKRMISEGVKPDASVVASSIIACLVYGDEKLGCCLHGMSIKEGLDLDSCAGRALIEFYSKFRKVEMAEEAFSSVLVKNLAVWNAFISCNSLNGLPNISISLLPRVLQDGLCPDSVSVTLVLAATAELAALLVGKAIHGYITRSLLFKENQVDNTLVDMYAKCGSLVYAERVFRNMEKRDIVAWNSMIGGYGSHGECHRAIGMLKEMRDSGASPDGVTFLSLISSCNHSGLIDKGLSLFRSMRESGVEPKMAHYVTVVDLLGRGGRVEEAWEFVEGMTMVPERGIWLSLLSACKVHGRFELGEAAAYRLMEMEPENGGGYVQLLNLYVEGGFREKAAELRSLMKEKGVRKVAGCSWIEVKDKVEVFYSGGTAMMRICETLDGLRSSMKRGECGWGVGLAFCNVIPPPNFSDRSGDNTTMGAYTYVSELWKKPSDVMRFLLRVRCWEYRSFLLLCASPALTKPDALDTRPSRGMLFTEFVLDVVDERGPFPRVLCMVSPQIRELLS</sequence>
<feature type="repeat" description="PPR" evidence="4">
    <location>
        <begin position="432"/>
        <end position="466"/>
    </location>
</feature>
<dbReference type="Gene3D" id="3.40.1120.10">
    <property type="entry name" value="Ribosomal protein l15e"/>
    <property type="match status" value="1"/>
</dbReference>
<feature type="repeat" description="PPR" evidence="4">
    <location>
        <begin position="669"/>
        <end position="703"/>
    </location>
</feature>
<dbReference type="InterPro" id="IPR002885">
    <property type="entry name" value="PPR_rpt"/>
</dbReference>
<keyword evidence="1" id="KW-0677">Repeat</keyword>
<dbReference type="FunFam" id="1.25.40.10:FF:000073">
    <property type="entry name" value="Pentatricopeptide repeat-containing protein chloroplastic"/>
    <property type="match status" value="1"/>
</dbReference>
<accession>A0ABD1IJ61</accession>
<dbReference type="InterPro" id="IPR011990">
    <property type="entry name" value="TPR-like_helical_dom_sf"/>
</dbReference>
<name>A0ABD1IJ61_SALDI</name>
<dbReference type="PROSITE" id="PS51375">
    <property type="entry name" value="PPR"/>
    <property type="match status" value="6"/>
</dbReference>
<feature type="repeat" description="PPR" evidence="4">
    <location>
        <begin position="634"/>
        <end position="668"/>
    </location>
</feature>
<organism evidence="5 6">
    <name type="scientific">Salvia divinorum</name>
    <name type="common">Maria pastora</name>
    <name type="synonym">Diviner's sage</name>
    <dbReference type="NCBI Taxonomy" id="28513"/>
    <lineage>
        <taxon>Eukaryota</taxon>
        <taxon>Viridiplantae</taxon>
        <taxon>Streptophyta</taxon>
        <taxon>Embryophyta</taxon>
        <taxon>Tracheophyta</taxon>
        <taxon>Spermatophyta</taxon>
        <taxon>Magnoliopsida</taxon>
        <taxon>eudicotyledons</taxon>
        <taxon>Gunneridae</taxon>
        <taxon>Pentapetalae</taxon>
        <taxon>asterids</taxon>
        <taxon>lamiids</taxon>
        <taxon>Lamiales</taxon>
        <taxon>Lamiaceae</taxon>
        <taxon>Nepetoideae</taxon>
        <taxon>Mentheae</taxon>
        <taxon>Salviinae</taxon>
        <taxon>Salvia</taxon>
        <taxon>Salvia subgen. Calosphace</taxon>
    </lineage>
</organism>
<evidence type="ECO:0000256" key="2">
    <source>
        <dbReference type="ARBA" id="ARBA00022980"/>
    </source>
</evidence>
<dbReference type="SUPFAM" id="SSF54189">
    <property type="entry name" value="Ribosomal proteins S24e, L23 and L15e"/>
    <property type="match status" value="1"/>
</dbReference>
<dbReference type="Gene3D" id="1.25.40.10">
    <property type="entry name" value="Tetratricopeptide repeat domain"/>
    <property type="match status" value="6"/>
</dbReference>
<dbReference type="Pfam" id="PF20431">
    <property type="entry name" value="E_motif"/>
    <property type="match status" value="1"/>
</dbReference>
<dbReference type="AlphaFoldDB" id="A0ABD1IJ61"/>
<dbReference type="FunFam" id="1.25.40.10:FF:000682">
    <property type="entry name" value="Pentatricopeptide repeat-containing protein At3g16610"/>
    <property type="match status" value="1"/>
</dbReference>